<organism evidence="1 2">
    <name type="scientific">Ureibacillus thermophilus</name>
    <dbReference type="NCBI Taxonomy" id="367743"/>
    <lineage>
        <taxon>Bacteria</taxon>
        <taxon>Bacillati</taxon>
        <taxon>Bacillota</taxon>
        <taxon>Bacilli</taxon>
        <taxon>Bacillales</taxon>
        <taxon>Caryophanaceae</taxon>
        <taxon>Ureibacillus</taxon>
    </lineage>
</organism>
<evidence type="ECO:0000313" key="1">
    <source>
        <dbReference type="EMBL" id="QBK24892.1"/>
    </source>
</evidence>
<gene>
    <name evidence="1" type="ORF">DKZ56_02840</name>
</gene>
<accession>A0A4P6UTM5</accession>
<proteinExistence type="predicted"/>
<evidence type="ECO:0000313" key="2">
    <source>
        <dbReference type="Proteomes" id="UP000291151"/>
    </source>
</evidence>
<sequence length="323" mass="37394">MDIQFTKGLQDNYNRIANYFGNQFKVGVMISLASKYTLEKREFSGVALQKIVDQMAAYSKKSLSIQRNSPIPYYIAARFLGQDLETCFESLLQRDTALKEAGFHTSPFRLAGAMMLDEDIHLHTKRAKALYDEMHRKQFFLTAKEDIPYVVLLSKENEHPQRQVETMVQYYKGLRKQGFMLGNALQSLAQILTMYSSEYNDMLLQYVVELRHSLNHKGIKIKPLHYPYLGILALNATDHIKIGEIAEWQKTFMELKMFRMAKEFALIVAIQKVIKELVEVQNMVDMKENLFIENLIDALDIALDVLDFFVLPGSVGDLFDFFR</sequence>
<dbReference type="Proteomes" id="UP000291151">
    <property type="component" value="Chromosome"/>
</dbReference>
<dbReference type="InterPro" id="IPR025062">
    <property type="entry name" value="DUF4003"/>
</dbReference>
<dbReference type="KEGG" id="uth:DKZ56_02840"/>
<name>A0A4P6UTM5_9BACL</name>
<dbReference type="EMBL" id="CP036528">
    <property type="protein sequence ID" value="QBK24892.1"/>
    <property type="molecule type" value="Genomic_DNA"/>
</dbReference>
<dbReference type="Pfam" id="PF13170">
    <property type="entry name" value="DUF4003"/>
    <property type="match status" value="1"/>
</dbReference>
<dbReference type="RefSeq" id="WP_208651225.1">
    <property type="nucleotide sequence ID" value="NZ_CP036528.1"/>
</dbReference>
<dbReference type="AlphaFoldDB" id="A0A4P6UTM5"/>
<protein>
    <submittedName>
        <fullName evidence="1">DUF4003 family protein</fullName>
    </submittedName>
</protein>
<keyword evidence="2" id="KW-1185">Reference proteome</keyword>
<reference evidence="1 2" key="1">
    <citation type="submission" date="2019-02" db="EMBL/GenBank/DDBJ databases">
        <title>Ureibacillus thermophilus.</title>
        <authorList>
            <person name="Sunny J.S."/>
            <person name="Natarajan A."/>
            <person name="Saleena L.M."/>
        </authorList>
    </citation>
    <scope>NUCLEOTIDE SEQUENCE [LARGE SCALE GENOMIC DNA]</scope>
    <source>
        <strain evidence="1 2">LM102</strain>
    </source>
</reference>